<comment type="similarity">
    <text evidence="2">Belongs to the RecA family. RAD51 subfamily.</text>
</comment>
<evidence type="ECO:0000259" key="11">
    <source>
        <dbReference type="PROSITE" id="PS50162"/>
    </source>
</evidence>
<dbReference type="GO" id="GO:0000724">
    <property type="term" value="P:double-strand break repair via homologous recombination"/>
    <property type="evidence" value="ECO:0007669"/>
    <property type="project" value="TreeGrafter"/>
</dbReference>
<evidence type="ECO:0000256" key="7">
    <source>
        <dbReference type="ARBA" id="ARBA00023172"/>
    </source>
</evidence>
<dbReference type="PANTHER" id="PTHR46457">
    <property type="entry name" value="DNA REPAIR PROTEIN RAD51 HOMOLOG 4"/>
    <property type="match status" value="1"/>
</dbReference>
<dbReference type="GO" id="GO:0005815">
    <property type="term" value="C:microtubule organizing center"/>
    <property type="evidence" value="ECO:0007669"/>
    <property type="project" value="TreeGrafter"/>
</dbReference>
<accession>A0A8C4Q4G1</accession>
<dbReference type="Pfam" id="PF08423">
    <property type="entry name" value="Rad51"/>
    <property type="match status" value="1"/>
</dbReference>
<name>A0A8C4Q4G1_EPTBU</name>
<dbReference type="InterPro" id="IPR027417">
    <property type="entry name" value="P-loop_NTPase"/>
</dbReference>
<dbReference type="GO" id="GO:0000400">
    <property type="term" value="F:four-way junction DNA binding"/>
    <property type="evidence" value="ECO:0007669"/>
    <property type="project" value="TreeGrafter"/>
</dbReference>
<organism evidence="12 13">
    <name type="scientific">Eptatretus burgeri</name>
    <name type="common">Inshore hagfish</name>
    <dbReference type="NCBI Taxonomy" id="7764"/>
    <lineage>
        <taxon>Eukaryota</taxon>
        <taxon>Metazoa</taxon>
        <taxon>Chordata</taxon>
        <taxon>Craniata</taxon>
        <taxon>Vertebrata</taxon>
        <taxon>Cyclostomata</taxon>
        <taxon>Myxini</taxon>
        <taxon>Myxiniformes</taxon>
        <taxon>Myxinidae</taxon>
        <taxon>Eptatretinae</taxon>
        <taxon>Eptatretus</taxon>
    </lineage>
</organism>
<dbReference type="InterPro" id="IPR003593">
    <property type="entry name" value="AAA+_ATPase"/>
</dbReference>
<dbReference type="SUPFAM" id="SSF52540">
    <property type="entry name" value="P-loop containing nucleoside triphosphate hydrolases"/>
    <property type="match status" value="1"/>
</dbReference>
<evidence type="ECO:0000256" key="10">
    <source>
        <dbReference type="SAM" id="MobiDB-lite"/>
    </source>
</evidence>
<dbReference type="GO" id="GO:0007131">
    <property type="term" value="P:reciprocal meiotic recombination"/>
    <property type="evidence" value="ECO:0007669"/>
    <property type="project" value="TreeGrafter"/>
</dbReference>
<evidence type="ECO:0000256" key="2">
    <source>
        <dbReference type="ARBA" id="ARBA00007095"/>
    </source>
</evidence>
<dbReference type="InterPro" id="IPR048943">
    <property type="entry name" value="RAD51D_N"/>
</dbReference>
<feature type="domain" description="RecA family profile 1" evidence="11">
    <location>
        <begin position="78"/>
        <end position="251"/>
    </location>
</feature>
<dbReference type="InterPro" id="IPR047323">
    <property type="entry name" value="Rad51D_C"/>
</dbReference>
<sequence>MVVLRQGLCSGLDAELVASLKARGVTTVQDLVCANLAQLAIDADLPYKRIAMVRRVLVAQLGAFLASAEMAYAELLSSTAILPTGCTALNSLLDCGLYTGELTEITGAPGTGKTQVCACVAVSVACDLKQRVFYIDTTGSLSPSLLLCLTQAKLTEPSLQASALQRIEIVKAFDAFSVLDEVEKFQKRLSEPLLAREEEVRVLLLDSVFSVFSPLFGSGHADGQSFLMHLARQLKFLAKEYNLAVVVTNGVLSSGREALGRAWSHVPNVRISLSMERSGPPNKVAGQSMEVAGPSDEHACTDVEIEDDIVRSDVEMAEMEENIEIDATDDGSDRHVKKFERIETKDTRSESGGGVNSVGDIIRLGGTSAASGGDPKSLRYAKLTKSTRQVSDSVFVPAFPCGRDSLALMVLLIFSITANCFGDTWLMRRNIECLSQNVDSKIYLNMAIN</sequence>
<dbReference type="PANTHER" id="PTHR46457:SF1">
    <property type="entry name" value="DNA REPAIR PROTEIN RAD51 HOMOLOG 4"/>
    <property type="match status" value="1"/>
</dbReference>
<evidence type="ECO:0000256" key="8">
    <source>
        <dbReference type="ARBA" id="ARBA00023204"/>
    </source>
</evidence>
<feature type="region of interest" description="Disordered" evidence="10">
    <location>
        <begin position="275"/>
        <end position="297"/>
    </location>
</feature>
<evidence type="ECO:0000256" key="6">
    <source>
        <dbReference type="ARBA" id="ARBA00023125"/>
    </source>
</evidence>
<reference evidence="12" key="2">
    <citation type="submission" date="2025-09" db="UniProtKB">
        <authorList>
            <consortium name="Ensembl"/>
        </authorList>
    </citation>
    <scope>IDENTIFICATION</scope>
</reference>
<evidence type="ECO:0000256" key="1">
    <source>
        <dbReference type="ARBA" id="ARBA00004123"/>
    </source>
</evidence>
<dbReference type="GO" id="GO:0042148">
    <property type="term" value="P:DNA strand invasion"/>
    <property type="evidence" value="ECO:0007669"/>
    <property type="project" value="TreeGrafter"/>
</dbReference>
<protein>
    <submittedName>
        <fullName evidence="12">RAD51 paralog D</fullName>
    </submittedName>
</protein>
<dbReference type="GO" id="GO:0005657">
    <property type="term" value="C:replication fork"/>
    <property type="evidence" value="ECO:0007669"/>
    <property type="project" value="TreeGrafter"/>
</dbReference>
<keyword evidence="8" id="KW-0234">DNA repair</keyword>
<dbReference type="GeneTree" id="ENSGT00940000159095"/>
<keyword evidence="7" id="KW-0233">DNA recombination</keyword>
<dbReference type="Ensembl" id="ENSEBUT00000010399.1">
    <property type="protein sequence ID" value="ENSEBUP00000009868.1"/>
    <property type="gene ID" value="ENSEBUG00000006339.1"/>
</dbReference>
<keyword evidence="6" id="KW-0238">DNA-binding</keyword>
<dbReference type="InterPro" id="IPR051988">
    <property type="entry name" value="HRR_RAD51_Paralog"/>
</dbReference>
<comment type="subcellular location">
    <subcellularLocation>
        <location evidence="1">Nucleus</location>
    </subcellularLocation>
</comment>
<reference evidence="12" key="1">
    <citation type="submission" date="2025-08" db="UniProtKB">
        <authorList>
            <consortium name="Ensembl"/>
        </authorList>
    </citation>
    <scope>IDENTIFICATION</scope>
</reference>
<dbReference type="Gene3D" id="3.40.50.300">
    <property type="entry name" value="P-loop containing nucleotide triphosphate hydrolases"/>
    <property type="match status" value="1"/>
</dbReference>
<proteinExistence type="inferred from homology"/>
<dbReference type="PROSITE" id="PS50162">
    <property type="entry name" value="RECA_2"/>
    <property type="match status" value="1"/>
</dbReference>
<keyword evidence="3" id="KW-0547">Nucleotide-binding</keyword>
<dbReference type="InterPro" id="IPR013632">
    <property type="entry name" value="Rad51_C"/>
</dbReference>
<dbReference type="GO" id="GO:0005524">
    <property type="term" value="F:ATP binding"/>
    <property type="evidence" value="ECO:0007669"/>
    <property type="project" value="UniProtKB-KW"/>
</dbReference>
<dbReference type="GO" id="GO:0003697">
    <property type="term" value="F:single-stranded DNA binding"/>
    <property type="evidence" value="ECO:0007669"/>
    <property type="project" value="TreeGrafter"/>
</dbReference>
<dbReference type="GO" id="GO:0140664">
    <property type="term" value="F:ATP-dependent DNA damage sensor activity"/>
    <property type="evidence" value="ECO:0007669"/>
    <property type="project" value="InterPro"/>
</dbReference>
<dbReference type="AlphaFoldDB" id="A0A8C4Q4G1"/>
<dbReference type="CDD" id="cd19489">
    <property type="entry name" value="Rad51D"/>
    <property type="match status" value="1"/>
</dbReference>
<dbReference type="GO" id="GO:0033063">
    <property type="term" value="C:Rad51B-Rad51C-Rad51D-XRCC2 complex"/>
    <property type="evidence" value="ECO:0007669"/>
    <property type="project" value="TreeGrafter"/>
</dbReference>
<dbReference type="SMART" id="SM00382">
    <property type="entry name" value="AAA"/>
    <property type="match status" value="1"/>
</dbReference>
<evidence type="ECO:0000256" key="3">
    <source>
        <dbReference type="ARBA" id="ARBA00022741"/>
    </source>
</evidence>
<evidence type="ECO:0000313" key="12">
    <source>
        <dbReference type="Ensembl" id="ENSEBUP00000009868.1"/>
    </source>
</evidence>
<keyword evidence="4" id="KW-0227">DNA damage</keyword>
<keyword evidence="5" id="KW-0067">ATP-binding</keyword>
<keyword evidence="13" id="KW-1185">Reference proteome</keyword>
<evidence type="ECO:0000256" key="5">
    <source>
        <dbReference type="ARBA" id="ARBA00022840"/>
    </source>
</evidence>
<evidence type="ECO:0000256" key="4">
    <source>
        <dbReference type="ARBA" id="ARBA00022763"/>
    </source>
</evidence>
<evidence type="ECO:0000313" key="13">
    <source>
        <dbReference type="Proteomes" id="UP000694388"/>
    </source>
</evidence>
<dbReference type="InterPro" id="IPR020588">
    <property type="entry name" value="RecA_ATP-bd"/>
</dbReference>
<dbReference type="Pfam" id="PF21794">
    <property type="entry name" value="RAD51D_N"/>
    <property type="match status" value="1"/>
</dbReference>
<dbReference type="GO" id="GO:0000723">
    <property type="term" value="P:telomere maintenance"/>
    <property type="evidence" value="ECO:0007669"/>
    <property type="project" value="TreeGrafter"/>
</dbReference>
<keyword evidence="9" id="KW-0539">Nucleus</keyword>
<dbReference type="Proteomes" id="UP000694388">
    <property type="component" value="Unplaced"/>
</dbReference>
<evidence type="ECO:0000256" key="9">
    <source>
        <dbReference type="ARBA" id="ARBA00023242"/>
    </source>
</evidence>